<sequence length="230" mass="27588">MMFSWEFYIRRIQENIDVDSIIFKMPKRYSPYMELSFENLNTVSVQESELEVNPYYRFGTIFNGMFSLDDMENKSIKSTLFDLIFHYLTELDCMQGMTKREFYIRFVCNDIERGLFGVRVAEDFQCLAQAEKQIIANNIIRLYKTGEGIYLFQDTVMQLFPKATIFAHIGDKDRLIIHLHTRETTEKSQKIGLLRALFLPFKYELEFYWEYIFGVLAEDAFMRQEEMMMY</sequence>
<evidence type="ECO:0000313" key="1">
    <source>
        <dbReference type="EMBL" id="MBC2167693.1"/>
    </source>
</evidence>
<dbReference type="Proteomes" id="UP000519573">
    <property type="component" value="Unassembled WGS sequence"/>
</dbReference>
<reference evidence="1 2" key="1">
    <citation type="submission" date="2020-03" db="EMBL/GenBank/DDBJ databases">
        <title>Soil Listeria distribution.</title>
        <authorList>
            <person name="Liao J."/>
            <person name="Wiedmann M."/>
        </authorList>
    </citation>
    <scope>NUCLEOTIDE SEQUENCE [LARGE SCALE GENOMIC DNA]</scope>
    <source>
        <strain evidence="1 2">FSL L7-0245</strain>
    </source>
</reference>
<dbReference type="EMBL" id="JAARYH010000006">
    <property type="protein sequence ID" value="MBC2167693.1"/>
    <property type="molecule type" value="Genomic_DNA"/>
</dbReference>
<protein>
    <submittedName>
        <fullName evidence="1">Iron-dependent peroxidase</fullName>
    </submittedName>
</protein>
<keyword evidence="1" id="KW-0560">Oxidoreductase</keyword>
<accession>A0A7X1D6C4</accession>
<proteinExistence type="predicted"/>
<keyword evidence="1" id="KW-0575">Peroxidase</keyword>
<organism evidence="1 2">
    <name type="scientific">Listeria booriae</name>
    <dbReference type="NCBI Taxonomy" id="1552123"/>
    <lineage>
        <taxon>Bacteria</taxon>
        <taxon>Bacillati</taxon>
        <taxon>Bacillota</taxon>
        <taxon>Bacilli</taxon>
        <taxon>Bacillales</taxon>
        <taxon>Listeriaceae</taxon>
        <taxon>Listeria</taxon>
    </lineage>
</organism>
<comment type="caution">
    <text evidence="1">The sequence shown here is derived from an EMBL/GenBank/DDBJ whole genome shotgun (WGS) entry which is preliminary data.</text>
</comment>
<dbReference type="AlphaFoldDB" id="A0A7X1D6C4"/>
<dbReference type="RefSeq" id="WP_185577191.1">
    <property type="nucleotide sequence ID" value="NZ_JAARYH010000006.1"/>
</dbReference>
<gene>
    <name evidence="1" type="ORF">HCB26_14040</name>
</gene>
<dbReference type="GO" id="GO:0004601">
    <property type="term" value="F:peroxidase activity"/>
    <property type="evidence" value="ECO:0007669"/>
    <property type="project" value="UniProtKB-KW"/>
</dbReference>
<name>A0A7X1D6C4_9LIST</name>
<evidence type="ECO:0000313" key="2">
    <source>
        <dbReference type="Proteomes" id="UP000519573"/>
    </source>
</evidence>